<reference evidence="3 4" key="3">
    <citation type="submission" date="2016-01" db="EMBL/GenBank/DDBJ databases">
        <title>The new phylogeny of the genus Mycobacterium.</title>
        <authorList>
            <person name="Tarcisio F."/>
            <person name="Conor M."/>
            <person name="Antonella G."/>
            <person name="Elisabetta G."/>
            <person name="Giulia F.S."/>
            <person name="Sara T."/>
            <person name="Anna F."/>
            <person name="Clotilde B."/>
            <person name="Roberto B."/>
            <person name="Veronica D.S."/>
            <person name="Fabio R."/>
            <person name="Monica P."/>
            <person name="Olivier J."/>
            <person name="Enrico T."/>
            <person name="Nicola S."/>
        </authorList>
    </citation>
    <scope>NUCLEOTIDE SEQUENCE [LARGE SCALE GENOMIC DNA]</scope>
    <source>
        <strain evidence="3 4">DSM 44626</strain>
    </source>
</reference>
<evidence type="ECO:0008006" key="5">
    <source>
        <dbReference type="Google" id="ProtNLM"/>
    </source>
</evidence>
<keyword evidence="4" id="KW-1185">Reference proteome</keyword>
<keyword evidence="1" id="KW-0812">Transmembrane</keyword>
<dbReference type="HOGENOM" id="CLU_081621_0_0_11"/>
<gene>
    <name evidence="3" type="ORF">AWC29_11655</name>
    <name evidence="2" type="ORF">BN973_03496</name>
</gene>
<protein>
    <recommendedName>
        <fullName evidence="5">Integral membrane protein</fullName>
    </recommendedName>
</protein>
<evidence type="ECO:0000313" key="3">
    <source>
        <dbReference type="EMBL" id="ORX05108.1"/>
    </source>
</evidence>
<feature type="transmembrane region" description="Helical" evidence="1">
    <location>
        <begin position="214"/>
        <end position="232"/>
    </location>
</feature>
<reference evidence="2" key="1">
    <citation type="journal article" date="2014" name="Genome Announc.">
        <title>Draft Genome Sequence of Mycobacterium triplex DSM 44626.</title>
        <authorList>
            <person name="Sassi M."/>
            <person name="Croce O."/>
            <person name="Robert C."/>
            <person name="Raoult D."/>
            <person name="Drancourt M."/>
        </authorList>
    </citation>
    <scope>NUCLEOTIDE SEQUENCE [LARGE SCALE GENOMIC DNA]</scope>
    <source>
        <strain evidence="2">DSM 44626</strain>
    </source>
</reference>
<feature type="transmembrane region" description="Helical" evidence="1">
    <location>
        <begin position="146"/>
        <end position="169"/>
    </location>
</feature>
<dbReference type="OrthoDB" id="4689187at2"/>
<dbReference type="AlphaFoldDB" id="A0A024JZ98"/>
<accession>A0A024JZ98</accession>
<evidence type="ECO:0000313" key="2">
    <source>
        <dbReference type="EMBL" id="CDO89125.1"/>
    </source>
</evidence>
<dbReference type="eggNOG" id="ENOG5033QF2">
    <property type="taxonomic scope" value="Bacteria"/>
</dbReference>
<reference evidence="2" key="2">
    <citation type="submission" date="2014-04" db="EMBL/GenBank/DDBJ databases">
        <authorList>
            <person name="Xu Y.W."/>
            <person name="Yang Q."/>
        </authorList>
    </citation>
    <scope>NUCLEOTIDE SEQUENCE</scope>
    <source>
        <strain evidence="2">DSM 44626</strain>
    </source>
</reference>
<feature type="transmembrane region" description="Helical" evidence="1">
    <location>
        <begin position="21"/>
        <end position="44"/>
    </location>
</feature>
<dbReference type="STRING" id="47839.BN973_03496"/>
<keyword evidence="1" id="KW-0472">Membrane</keyword>
<feature type="transmembrane region" description="Helical" evidence="1">
    <location>
        <begin position="181"/>
        <end position="208"/>
    </location>
</feature>
<sequence length="255" mass="27907">MVTVSRPPRVPGTSIVKTQLLCLWTVPTMGLVLLIAFVMFPGFFPPLSPTLSAQQVADFYRDHAAEVRFSMVTFNLFGVMLLPFYAVIVVQMQRMATPSKVLGYCYLTAATSGVTVFAMADIMWLLAAFRPERNPELVQLLNDMAWMIFIAPVGMIVVQNLCLAFAVFLDSGDSPILPRWVAPFSLVIAAAITPAAGASVVTTGPFAWNGTVSFWLRLVALGLYVAVMFFVLRKAVLRQAQDAAETADVDRAHLP</sequence>
<dbReference type="Proteomes" id="UP000028880">
    <property type="component" value="Unassembled WGS sequence"/>
</dbReference>
<keyword evidence="1" id="KW-1133">Transmembrane helix</keyword>
<evidence type="ECO:0000256" key="1">
    <source>
        <dbReference type="SAM" id="Phobius"/>
    </source>
</evidence>
<name>A0A024JZ98_9MYCO</name>
<organism evidence="2">
    <name type="scientific">Mycobacterium triplex</name>
    <dbReference type="NCBI Taxonomy" id="47839"/>
    <lineage>
        <taxon>Bacteria</taxon>
        <taxon>Bacillati</taxon>
        <taxon>Actinomycetota</taxon>
        <taxon>Actinomycetes</taxon>
        <taxon>Mycobacteriales</taxon>
        <taxon>Mycobacteriaceae</taxon>
        <taxon>Mycobacterium</taxon>
        <taxon>Mycobacterium simiae complex</taxon>
    </lineage>
</organism>
<feature type="transmembrane region" description="Helical" evidence="1">
    <location>
        <begin position="69"/>
        <end position="89"/>
    </location>
</feature>
<proteinExistence type="predicted"/>
<feature type="transmembrane region" description="Helical" evidence="1">
    <location>
        <begin position="101"/>
        <end position="126"/>
    </location>
</feature>
<evidence type="ECO:0000313" key="4">
    <source>
        <dbReference type="Proteomes" id="UP000193710"/>
    </source>
</evidence>
<dbReference type="EMBL" id="HG964446">
    <property type="protein sequence ID" value="CDO89125.1"/>
    <property type="molecule type" value="Genomic_DNA"/>
</dbReference>
<dbReference type="EMBL" id="LQPY01000015">
    <property type="protein sequence ID" value="ORX05108.1"/>
    <property type="molecule type" value="Genomic_DNA"/>
</dbReference>
<dbReference type="Proteomes" id="UP000193710">
    <property type="component" value="Unassembled WGS sequence"/>
</dbReference>